<dbReference type="GO" id="GO:0016071">
    <property type="term" value="P:mRNA metabolic process"/>
    <property type="evidence" value="ECO:0007669"/>
    <property type="project" value="EnsemblFungi"/>
</dbReference>
<keyword evidence="1 2" id="KW-0694">RNA-binding</keyword>
<dbReference type="Gene3D" id="3.30.70.330">
    <property type="match status" value="3"/>
</dbReference>
<dbReference type="InParanoid" id="H2AST1"/>
<dbReference type="PANTHER" id="PTHR48025:SF1">
    <property type="entry name" value="RRM DOMAIN-CONTAINING PROTEIN"/>
    <property type="match status" value="1"/>
</dbReference>
<dbReference type="PANTHER" id="PTHR48025">
    <property type="entry name" value="OS02G0815200 PROTEIN"/>
    <property type="match status" value="1"/>
</dbReference>
<dbReference type="KEGG" id="kaf:KAFR_0C04410"/>
<dbReference type="EMBL" id="HE650823">
    <property type="protein sequence ID" value="CCF57431.1"/>
    <property type="molecule type" value="Genomic_DNA"/>
</dbReference>
<feature type="domain" description="RRM" evidence="3">
    <location>
        <begin position="285"/>
        <end position="356"/>
    </location>
</feature>
<dbReference type="GO" id="GO:0003729">
    <property type="term" value="F:mRNA binding"/>
    <property type="evidence" value="ECO:0007669"/>
    <property type="project" value="TreeGrafter"/>
</dbReference>
<evidence type="ECO:0000313" key="5">
    <source>
        <dbReference type="Proteomes" id="UP000005220"/>
    </source>
</evidence>
<organism evidence="4 5">
    <name type="scientific">Kazachstania africana (strain ATCC 22294 / BCRC 22015 / CBS 2517 / CECT 1963 / NBRC 1671 / NRRL Y-8276)</name>
    <name type="common">Yeast</name>
    <name type="synonym">Kluyveromyces africanus</name>
    <dbReference type="NCBI Taxonomy" id="1071382"/>
    <lineage>
        <taxon>Eukaryota</taxon>
        <taxon>Fungi</taxon>
        <taxon>Dikarya</taxon>
        <taxon>Ascomycota</taxon>
        <taxon>Saccharomycotina</taxon>
        <taxon>Saccharomycetes</taxon>
        <taxon>Saccharomycetales</taxon>
        <taxon>Saccharomycetaceae</taxon>
        <taxon>Kazachstania</taxon>
    </lineage>
</organism>
<dbReference type="AlphaFoldDB" id="H2AST1"/>
<dbReference type="CDD" id="cd21601">
    <property type="entry name" value="RRM1_PES4_MIP6"/>
    <property type="match status" value="1"/>
</dbReference>
<dbReference type="STRING" id="1071382.H2AST1"/>
<dbReference type="GO" id="GO:0010609">
    <property type="term" value="P:mRNA localization resulting in post-transcriptional regulation of gene expression"/>
    <property type="evidence" value="ECO:0007669"/>
    <property type="project" value="EnsemblFungi"/>
</dbReference>
<keyword evidence="5" id="KW-1185">Reference proteome</keyword>
<dbReference type="GO" id="GO:0005634">
    <property type="term" value="C:nucleus"/>
    <property type="evidence" value="ECO:0007669"/>
    <property type="project" value="TreeGrafter"/>
</dbReference>
<dbReference type="GeneID" id="13885350"/>
<dbReference type="InterPro" id="IPR000504">
    <property type="entry name" value="RRM_dom"/>
</dbReference>
<dbReference type="HOGENOM" id="CLU_020939_0_0_1"/>
<dbReference type="CDD" id="cd21604">
    <property type="entry name" value="RRM4_PES4_MIP6"/>
    <property type="match status" value="1"/>
</dbReference>
<dbReference type="Proteomes" id="UP000005220">
    <property type="component" value="Chromosome 3"/>
</dbReference>
<dbReference type="InterPro" id="IPR050502">
    <property type="entry name" value="Euk_RNA-bind_prot"/>
</dbReference>
<proteinExistence type="predicted"/>
<dbReference type="SUPFAM" id="SSF54928">
    <property type="entry name" value="RNA-binding domain, RBD"/>
    <property type="match status" value="2"/>
</dbReference>
<dbReference type="InterPro" id="IPR012677">
    <property type="entry name" value="Nucleotide-bd_a/b_plait_sf"/>
</dbReference>
<dbReference type="RefSeq" id="XP_003956566.1">
    <property type="nucleotide sequence ID" value="XM_003956517.1"/>
</dbReference>
<dbReference type="InterPro" id="IPR035979">
    <property type="entry name" value="RBD_domain_sf"/>
</dbReference>
<evidence type="ECO:0000256" key="2">
    <source>
        <dbReference type="PROSITE-ProRule" id="PRU00176"/>
    </source>
</evidence>
<dbReference type="GO" id="GO:0006417">
    <property type="term" value="P:regulation of translation"/>
    <property type="evidence" value="ECO:0007669"/>
    <property type="project" value="EnsemblFungi"/>
</dbReference>
<feature type="domain" description="RRM" evidence="3">
    <location>
        <begin position="89"/>
        <end position="167"/>
    </location>
</feature>
<name>H2AST1_KAZAF</name>
<dbReference type="eggNOG" id="KOG0123">
    <property type="taxonomic scope" value="Eukaryota"/>
</dbReference>
<evidence type="ECO:0000259" key="3">
    <source>
        <dbReference type="PROSITE" id="PS50102"/>
    </source>
</evidence>
<dbReference type="Pfam" id="PF00076">
    <property type="entry name" value="RRM_1"/>
    <property type="match status" value="2"/>
</dbReference>
<evidence type="ECO:0000256" key="1">
    <source>
        <dbReference type="ARBA" id="ARBA00022884"/>
    </source>
</evidence>
<reference evidence="4 5" key="1">
    <citation type="journal article" date="2011" name="Proc. Natl. Acad. Sci. U.S.A.">
        <title>Evolutionary erosion of yeast sex chromosomes by mating-type switching accidents.</title>
        <authorList>
            <person name="Gordon J.L."/>
            <person name="Armisen D."/>
            <person name="Proux-Wera E."/>
            <person name="Oheigeartaigh S.S."/>
            <person name="Byrne K.P."/>
            <person name="Wolfe K.H."/>
        </authorList>
    </citation>
    <scope>NUCLEOTIDE SEQUENCE [LARGE SCALE GENOMIC DNA]</scope>
    <source>
        <strain evidence="5">ATCC 22294 / BCRC 22015 / CBS 2517 / CECT 1963 / NBRC 1671 / NRRL Y-8276</strain>
    </source>
</reference>
<dbReference type="CDD" id="cd21602">
    <property type="entry name" value="RRM2_PES4_MIP6"/>
    <property type="match status" value="1"/>
</dbReference>
<dbReference type="SMART" id="SM00360">
    <property type="entry name" value="RRM"/>
    <property type="match status" value="3"/>
</dbReference>
<dbReference type="OrthoDB" id="1749473at2759"/>
<accession>H2AST1</accession>
<gene>
    <name evidence="4" type="primary">KAFR0C04410</name>
    <name evidence="4" type="ORF">KAFR_0C04410</name>
</gene>
<dbReference type="GO" id="GO:0043934">
    <property type="term" value="P:sporulation"/>
    <property type="evidence" value="ECO:0007669"/>
    <property type="project" value="EnsemblFungi"/>
</dbReference>
<evidence type="ECO:0000313" key="4">
    <source>
        <dbReference type="EMBL" id="CCF57431.1"/>
    </source>
</evidence>
<feature type="domain" description="RRM" evidence="3">
    <location>
        <begin position="177"/>
        <end position="245"/>
    </location>
</feature>
<protein>
    <recommendedName>
        <fullName evidence="3">RRM domain-containing protein</fullName>
    </recommendedName>
</protein>
<sequence>MTDILGDENCSMYDYLPKLDTNLKVDSKIVVGAAKVASIKSSTASTKTFSSSTSTSTSGHSNIVGLNKHVEISTHRTLPRTLFKSNTLEALFIGNLDKDVTEKQLETIFSVYPSFISAKVCYNSSTNLSLGHGYLNFGSKEDAEKACEEMNYSKVLNNEIRIMPSMRDPDYRKKVGTNVYFRNLPTENNMLTTRYFYDSFRKYGKILSCKIERSKKIGFIYFACEVTANEVIKKFNNSSFLGNNIYCGLHFDKEERNNRLKLLKNEVEESDTYQKPEAFDELSEKKFLVKNLPFNVAKFQVEQFLDKIGVLASLHLLNKESKGETLAYVTFKNLHVLDSNSRQLKGIEFKGKILEFVPINLNKIKKSNILYLSNLCVICDSKFLKQICMQEGVKFDTIEITTYDPTSMTYSGFIKCKKYKDTEKLFKYLDGKLIGGCITKVTSQMPINFVEKSSNIAAFNECGVVWQPPGAYSTHTEQNVTMKYTKNEHLASHVESYSTEKQKYINASRNSIMNTLKKHISQAVESPNFPIAIRDNNLSCIVNYIVQVYWNGNLNALSHFLSLIKSDLRCSFQLRNQISEAIVSLGFKN</sequence>
<dbReference type="PROSITE" id="PS50102">
    <property type="entry name" value="RRM"/>
    <property type="match status" value="3"/>
</dbReference>
<dbReference type="GO" id="GO:0005628">
    <property type="term" value="C:prospore membrane"/>
    <property type="evidence" value="ECO:0007669"/>
    <property type="project" value="EnsemblFungi"/>
</dbReference>